<dbReference type="GO" id="GO:0034389">
    <property type="term" value="P:lipid droplet organization"/>
    <property type="evidence" value="ECO:0007669"/>
    <property type="project" value="TreeGrafter"/>
</dbReference>
<evidence type="ECO:0000256" key="6">
    <source>
        <dbReference type="ARBA" id="ARBA00023098"/>
    </source>
</evidence>
<reference evidence="9" key="1">
    <citation type="submission" date="2020-07" db="EMBL/GenBank/DDBJ databases">
        <authorList>
            <person name="Nieuwenhuis M."/>
            <person name="Van De Peppel L.J.J."/>
        </authorList>
    </citation>
    <scope>NUCLEOTIDE SEQUENCE</scope>
    <source>
        <strain evidence="9">AP01</strain>
        <tissue evidence="9">Mycelium</tissue>
    </source>
</reference>
<evidence type="ECO:0000313" key="9">
    <source>
        <dbReference type="EMBL" id="KAG5648559.1"/>
    </source>
</evidence>
<dbReference type="GO" id="GO:0010945">
    <property type="term" value="F:coenzyme A diphosphatase activity"/>
    <property type="evidence" value="ECO:0007669"/>
    <property type="project" value="InterPro"/>
</dbReference>
<comment type="caution">
    <text evidence="9">The sequence shown here is derived from an EMBL/GenBank/DDBJ whole genome shotgun (WGS) entry which is preliminary data.</text>
</comment>
<dbReference type="GO" id="GO:0019915">
    <property type="term" value="P:lipid storage"/>
    <property type="evidence" value="ECO:0007669"/>
    <property type="project" value="InterPro"/>
</dbReference>
<keyword evidence="3" id="KW-0378">Hydrolase</keyword>
<evidence type="ECO:0000256" key="8">
    <source>
        <dbReference type="SAM" id="Phobius"/>
    </source>
</evidence>
<evidence type="ECO:0000256" key="2">
    <source>
        <dbReference type="ARBA" id="ARBA00022692"/>
    </source>
</evidence>
<keyword evidence="10" id="KW-1185">Reference proteome</keyword>
<dbReference type="PANTHER" id="PTHR23129:SF0">
    <property type="entry name" value="ACYL-COENZYME A DIPHOSPHATASE FITM2"/>
    <property type="match status" value="1"/>
</dbReference>
<dbReference type="EMBL" id="JABCKV010000002">
    <property type="protein sequence ID" value="KAG5648559.1"/>
    <property type="molecule type" value="Genomic_DNA"/>
</dbReference>
<name>A0A9P7GFA1_9AGAR</name>
<dbReference type="OrthoDB" id="5579088at2759"/>
<keyword evidence="2 8" id="KW-0812">Transmembrane</keyword>
<dbReference type="GO" id="GO:0005789">
    <property type="term" value="C:endoplasmic reticulum membrane"/>
    <property type="evidence" value="ECO:0007669"/>
    <property type="project" value="UniProtKB-SubCell"/>
</dbReference>
<keyword evidence="6" id="KW-0443">Lipid metabolism</keyword>
<evidence type="ECO:0000256" key="7">
    <source>
        <dbReference type="ARBA" id="ARBA00023136"/>
    </source>
</evidence>
<protein>
    <submittedName>
        <fullName evidence="9">Uncharacterized protein</fullName>
    </submittedName>
</protein>
<accession>A0A9P7GFA1</accession>
<evidence type="ECO:0000256" key="3">
    <source>
        <dbReference type="ARBA" id="ARBA00022801"/>
    </source>
</evidence>
<dbReference type="GO" id="GO:0008654">
    <property type="term" value="P:phospholipid biosynthetic process"/>
    <property type="evidence" value="ECO:0007669"/>
    <property type="project" value="TreeGrafter"/>
</dbReference>
<keyword evidence="5 8" id="KW-1133">Transmembrane helix</keyword>
<feature type="transmembrane region" description="Helical" evidence="8">
    <location>
        <begin position="250"/>
        <end position="275"/>
    </location>
</feature>
<dbReference type="Pfam" id="PF10261">
    <property type="entry name" value="FIT"/>
    <property type="match status" value="2"/>
</dbReference>
<comment type="subcellular location">
    <subcellularLocation>
        <location evidence="1">Endoplasmic reticulum membrane</location>
        <topology evidence="1">Multi-pass membrane protein</topology>
    </subcellularLocation>
</comment>
<sequence length="302" mass="34088">MPDFRLTVFSALAVITVGATLYSVKYKTYLDTSNPLLTHLPHPLAKTHYYANKSNYLNVYFIKKGWAWTTGAFFLSWLTSPASTKTTDRVWKWVGETLMWLIFTRWFFGPALLERAIVVTGGQCVLALPTGDTVTVPVANCLTRTQLSPSTHPDIFTAFTTPLDWRAVPRLRSGHDVSGHIFLLTMSTLFLADQLRYSFRLPQRSVLHTFAMVANVALMGIWLFATYTTSLYFHSPLEKFTGFCAFPARLLLLILADTLDLSIVLGVTSFVVILLPEVEADAQRKKAARLERERAQVKQQKD</sequence>
<dbReference type="PANTHER" id="PTHR23129">
    <property type="entry name" value="ACYL-COENZYME A DIPHOSPHATASE FITM2"/>
    <property type="match status" value="1"/>
</dbReference>
<dbReference type="AlphaFoldDB" id="A0A9P7GFA1"/>
<proteinExistence type="predicted"/>
<keyword evidence="4" id="KW-0256">Endoplasmic reticulum</keyword>
<evidence type="ECO:0000256" key="1">
    <source>
        <dbReference type="ARBA" id="ARBA00004477"/>
    </source>
</evidence>
<dbReference type="Proteomes" id="UP000775547">
    <property type="component" value="Unassembled WGS sequence"/>
</dbReference>
<evidence type="ECO:0000256" key="5">
    <source>
        <dbReference type="ARBA" id="ARBA00022989"/>
    </source>
</evidence>
<dbReference type="InterPro" id="IPR019388">
    <property type="entry name" value="FIT"/>
</dbReference>
<feature type="transmembrane region" description="Helical" evidence="8">
    <location>
        <begin position="207"/>
        <end position="230"/>
    </location>
</feature>
<gene>
    <name evidence="9" type="ORF">DXG03_003170</name>
</gene>
<evidence type="ECO:0000313" key="10">
    <source>
        <dbReference type="Proteomes" id="UP000775547"/>
    </source>
</evidence>
<organism evidence="9 10">
    <name type="scientific">Asterophora parasitica</name>
    <dbReference type="NCBI Taxonomy" id="117018"/>
    <lineage>
        <taxon>Eukaryota</taxon>
        <taxon>Fungi</taxon>
        <taxon>Dikarya</taxon>
        <taxon>Basidiomycota</taxon>
        <taxon>Agaricomycotina</taxon>
        <taxon>Agaricomycetes</taxon>
        <taxon>Agaricomycetidae</taxon>
        <taxon>Agaricales</taxon>
        <taxon>Tricholomatineae</taxon>
        <taxon>Lyophyllaceae</taxon>
        <taxon>Asterophora</taxon>
    </lineage>
</organism>
<reference evidence="9" key="2">
    <citation type="submission" date="2021-10" db="EMBL/GenBank/DDBJ databases">
        <title>Phylogenomics reveals ancestral predisposition of the termite-cultivated fungus Termitomyces towards a domesticated lifestyle.</title>
        <authorList>
            <person name="Auxier B."/>
            <person name="Grum-Grzhimaylo A."/>
            <person name="Cardenas M.E."/>
            <person name="Lodge J.D."/>
            <person name="Laessoe T."/>
            <person name="Pedersen O."/>
            <person name="Smith M.E."/>
            <person name="Kuyper T.W."/>
            <person name="Franco-Molano E.A."/>
            <person name="Baroni T.J."/>
            <person name="Aanen D.K."/>
        </authorList>
    </citation>
    <scope>NUCLEOTIDE SEQUENCE</scope>
    <source>
        <strain evidence="9">AP01</strain>
        <tissue evidence="9">Mycelium</tissue>
    </source>
</reference>
<keyword evidence="7 8" id="KW-0472">Membrane</keyword>
<evidence type="ECO:0000256" key="4">
    <source>
        <dbReference type="ARBA" id="ARBA00022824"/>
    </source>
</evidence>